<dbReference type="Proteomes" id="UP000657918">
    <property type="component" value="Chromosome 16"/>
</dbReference>
<accession>A0A835J9N7</accession>
<evidence type="ECO:0000313" key="2">
    <source>
        <dbReference type="Proteomes" id="UP000657918"/>
    </source>
</evidence>
<evidence type="ECO:0000313" key="1">
    <source>
        <dbReference type="EMBL" id="KAF9664938.1"/>
    </source>
</evidence>
<protein>
    <submittedName>
        <fullName evidence="1">Uncharacterized protein</fullName>
    </submittedName>
</protein>
<reference evidence="1 2" key="1">
    <citation type="submission" date="2020-10" db="EMBL/GenBank/DDBJ databases">
        <title>Plant Genome Project.</title>
        <authorList>
            <person name="Zhang R.-G."/>
        </authorList>
    </citation>
    <scope>NUCLEOTIDE SEQUENCE [LARGE SCALE GENOMIC DNA]</scope>
    <source>
        <strain evidence="1">FAFU-HL-1</strain>
        <tissue evidence="1">Leaf</tissue>
    </source>
</reference>
<keyword evidence="2" id="KW-1185">Reference proteome</keyword>
<comment type="caution">
    <text evidence="1">The sequence shown here is derived from an EMBL/GenBank/DDBJ whole genome shotgun (WGS) entry which is preliminary data.</text>
</comment>
<name>A0A835J9N7_9ROSI</name>
<dbReference type="AlphaFoldDB" id="A0A835J9N7"/>
<organism evidence="1 2">
    <name type="scientific">Salix dunnii</name>
    <dbReference type="NCBI Taxonomy" id="1413687"/>
    <lineage>
        <taxon>Eukaryota</taxon>
        <taxon>Viridiplantae</taxon>
        <taxon>Streptophyta</taxon>
        <taxon>Embryophyta</taxon>
        <taxon>Tracheophyta</taxon>
        <taxon>Spermatophyta</taxon>
        <taxon>Magnoliopsida</taxon>
        <taxon>eudicotyledons</taxon>
        <taxon>Gunneridae</taxon>
        <taxon>Pentapetalae</taxon>
        <taxon>rosids</taxon>
        <taxon>fabids</taxon>
        <taxon>Malpighiales</taxon>
        <taxon>Salicaceae</taxon>
        <taxon>Saliceae</taxon>
        <taxon>Salix</taxon>
    </lineage>
</organism>
<gene>
    <name evidence="1" type="ORF">SADUNF_Sadunf16G0070400</name>
</gene>
<proteinExistence type="predicted"/>
<dbReference type="EMBL" id="JADGMS010000016">
    <property type="protein sequence ID" value="KAF9664938.1"/>
    <property type="molecule type" value="Genomic_DNA"/>
</dbReference>
<sequence>MKHFAFSKRLIHLTRYHTYLDTISIKLGMSYIQNDLNNVYLRLEGAPGHCSTVTHWRRLKIPVASH</sequence>